<organism evidence="6 7">
    <name type="scientific">Streptomyces cinnamoneus</name>
    <name type="common">Streptoverticillium cinnamoneum</name>
    <dbReference type="NCBI Taxonomy" id="53446"/>
    <lineage>
        <taxon>Bacteria</taxon>
        <taxon>Bacillati</taxon>
        <taxon>Actinomycetota</taxon>
        <taxon>Actinomycetes</taxon>
        <taxon>Kitasatosporales</taxon>
        <taxon>Streptomycetaceae</taxon>
        <taxon>Streptomyces</taxon>
        <taxon>Streptomyces cinnamoneus group</taxon>
    </lineage>
</organism>
<accession>A0A918TLJ5</accession>
<dbReference type="Gene3D" id="3.30.559.30">
    <property type="entry name" value="Nonribosomal peptide synthetase, condensation domain"/>
    <property type="match status" value="1"/>
</dbReference>
<gene>
    <name evidence="6" type="ORF">GCM10010507_23620</name>
</gene>
<evidence type="ECO:0000256" key="4">
    <source>
        <dbReference type="SAM" id="MobiDB-lite"/>
    </source>
</evidence>
<sequence length="629" mass="66573">MSSPQQPAAAAAGTEQRDFWFFQRMTGDPAGYHIAGTAPLTGALDPERLRRALTEVTASHAQLRCSFHHDGGEPRVLVHPAAAARPEFEVHEAAGAVDPEAFLLERARRPFDLGSPCQLRAVLLRHAPDRHDLLLASHHLVLDGAALAQLLHESLSRYAGAPPVAVAPYAEYVGRQLQRRLRDGGKAAAHWRRAFDGRTRPLELLAQPAAGAGSAGRPGAVGSFTVGPELRASLADRCRRERVSLFTGFLAALALVVHERGGAAHQVVGMPLDQRDTADAELGNYTTVLPVHLPDAAAAGTGLLQATQAVLLDTVGHCATSLLDLLPLVADAQPTRDDGAPTVPWRVMVTAVRSRPPEQYGELRAGVLRPISTGAKNGLGITFVDDGTQVTLHLSHPGNTTLTGRFGEELLAALGRVAEGVPALAAQAPVTDAGRSPAAPSPVAEVVQAVIEQVLGAPLGPDDDFFRAGGNSIGVSTVLAQIRRRFGVRVLVREFFQAPTPAALTRRVQELHDPRDEEPPVADTDIHRTPPEPAATGSAAPPGLPGPAGPAQVAEVVDTVIEQVLGAPLGPEEDFFHAGGNSIGVNAVLAEIRRRFGVQVLVREFFRAPTPAALTRRVQELQHSESKES</sequence>
<dbReference type="GO" id="GO:0043041">
    <property type="term" value="P:amino acid activation for nonribosomal peptide biosynthetic process"/>
    <property type="evidence" value="ECO:0007669"/>
    <property type="project" value="TreeGrafter"/>
</dbReference>
<dbReference type="InterPro" id="IPR006162">
    <property type="entry name" value="Ppantetheine_attach_site"/>
</dbReference>
<dbReference type="SUPFAM" id="SSF52777">
    <property type="entry name" value="CoA-dependent acyltransferases"/>
    <property type="match status" value="2"/>
</dbReference>
<dbReference type="PANTHER" id="PTHR45527">
    <property type="entry name" value="NONRIBOSOMAL PEPTIDE SYNTHETASE"/>
    <property type="match status" value="1"/>
</dbReference>
<comment type="cofactor">
    <cofactor evidence="1">
        <name>pantetheine 4'-phosphate</name>
        <dbReference type="ChEBI" id="CHEBI:47942"/>
    </cofactor>
</comment>
<keyword evidence="3" id="KW-0597">Phosphoprotein</keyword>
<proteinExistence type="predicted"/>
<dbReference type="InterPro" id="IPR020806">
    <property type="entry name" value="PKS_PP-bd"/>
</dbReference>
<dbReference type="InterPro" id="IPR001242">
    <property type="entry name" value="Condensation_dom"/>
</dbReference>
<dbReference type="InterPro" id="IPR036736">
    <property type="entry name" value="ACP-like_sf"/>
</dbReference>
<dbReference type="SMART" id="SM00823">
    <property type="entry name" value="PKS_PP"/>
    <property type="match status" value="2"/>
</dbReference>
<dbReference type="GO" id="GO:0044550">
    <property type="term" value="P:secondary metabolite biosynthetic process"/>
    <property type="evidence" value="ECO:0007669"/>
    <property type="project" value="TreeGrafter"/>
</dbReference>
<feature type="domain" description="Carrier" evidence="5">
    <location>
        <begin position="547"/>
        <end position="622"/>
    </location>
</feature>
<dbReference type="SUPFAM" id="SSF47336">
    <property type="entry name" value="ACP-like"/>
    <property type="match status" value="2"/>
</dbReference>
<evidence type="ECO:0000313" key="7">
    <source>
        <dbReference type="Proteomes" id="UP000646244"/>
    </source>
</evidence>
<comment type="caution">
    <text evidence="6">The sequence shown here is derived from an EMBL/GenBank/DDBJ whole genome shotgun (WGS) entry which is preliminary data.</text>
</comment>
<dbReference type="GO" id="GO:0017000">
    <property type="term" value="P:antibiotic biosynthetic process"/>
    <property type="evidence" value="ECO:0007669"/>
    <property type="project" value="UniProtKB-ARBA"/>
</dbReference>
<evidence type="ECO:0000256" key="3">
    <source>
        <dbReference type="ARBA" id="ARBA00022553"/>
    </source>
</evidence>
<evidence type="ECO:0000259" key="5">
    <source>
        <dbReference type="PROSITE" id="PS50075"/>
    </source>
</evidence>
<feature type="compositionally biased region" description="Basic and acidic residues" evidence="4">
    <location>
        <begin position="509"/>
        <end position="530"/>
    </location>
</feature>
<dbReference type="Pfam" id="PF00550">
    <property type="entry name" value="PP-binding"/>
    <property type="match status" value="2"/>
</dbReference>
<keyword evidence="2" id="KW-0596">Phosphopantetheine</keyword>
<dbReference type="Gene3D" id="1.10.1200.10">
    <property type="entry name" value="ACP-like"/>
    <property type="match status" value="2"/>
</dbReference>
<dbReference type="PROSITE" id="PS00012">
    <property type="entry name" value="PHOSPHOPANTETHEINE"/>
    <property type="match status" value="1"/>
</dbReference>
<evidence type="ECO:0000256" key="1">
    <source>
        <dbReference type="ARBA" id="ARBA00001957"/>
    </source>
</evidence>
<feature type="region of interest" description="Disordered" evidence="4">
    <location>
        <begin position="509"/>
        <end position="550"/>
    </location>
</feature>
<reference evidence="6" key="1">
    <citation type="journal article" date="2014" name="Int. J. Syst. Evol. Microbiol.">
        <title>Complete genome sequence of Corynebacterium casei LMG S-19264T (=DSM 44701T), isolated from a smear-ripened cheese.</title>
        <authorList>
            <consortium name="US DOE Joint Genome Institute (JGI-PGF)"/>
            <person name="Walter F."/>
            <person name="Albersmeier A."/>
            <person name="Kalinowski J."/>
            <person name="Ruckert C."/>
        </authorList>
    </citation>
    <scope>NUCLEOTIDE SEQUENCE</scope>
    <source>
        <strain evidence="6">JCM 4633</strain>
    </source>
</reference>
<evidence type="ECO:0000313" key="6">
    <source>
        <dbReference type="EMBL" id="GHC47340.1"/>
    </source>
</evidence>
<dbReference type="GO" id="GO:0003824">
    <property type="term" value="F:catalytic activity"/>
    <property type="evidence" value="ECO:0007669"/>
    <property type="project" value="InterPro"/>
</dbReference>
<dbReference type="Pfam" id="PF00668">
    <property type="entry name" value="Condensation"/>
    <property type="match status" value="1"/>
</dbReference>
<dbReference type="Gene3D" id="3.30.559.10">
    <property type="entry name" value="Chloramphenicol acetyltransferase-like domain"/>
    <property type="match status" value="1"/>
</dbReference>
<protein>
    <recommendedName>
        <fullName evidence="5">Carrier domain-containing protein</fullName>
    </recommendedName>
</protein>
<dbReference type="GO" id="GO:0005737">
    <property type="term" value="C:cytoplasm"/>
    <property type="evidence" value="ECO:0007669"/>
    <property type="project" value="TreeGrafter"/>
</dbReference>
<dbReference type="RefSeq" id="WP_190109655.1">
    <property type="nucleotide sequence ID" value="NZ_BMVB01000006.1"/>
</dbReference>
<dbReference type="Proteomes" id="UP000646244">
    <property type="component" value="Unassembled WGS sequence"/>
</dbReference>
<feature type="domain" description="Carrier" evidence="5">
    <location>
        <begin position="438"/>
        <end position="512"/>
    </location>
</feature>
<dbReference type="AlphaFoldDB" id="A0A918TLJ5"/>
<dbReference type="InterPro" id="IPR023213">
    <property type="entry name" value="CAT-like_dom_sf"/>
</dbReference>
<dbReference type="GO" id="GO:0031177">
    <property type="term" value="F:phosphopantetheine binding"/>
    <property type="evidence" value="ECO:0007669"/>
    <property type="project" value="InterPro"/>
</dbReference>
<dbReference type="EMBL" id="BMVB01000006">
    <property type="protein sequence ID" value="GHC47340.1"/>
    <property type="molecule type" value="Genomic_DNA"/>
</dbReference>
<evidence type="ECO:0000256" key="2">
    <source>
        <dbReference type="ARBA" id="ARBA00022450"/>
    </source>
</evidence>
<dbReference type="PANTHER" id="PTHR45527:SF1">
    <property type="entry name" value="FATTY ACID SYNTHASE"/>
    <property type="match status" value="1"/>
</dbReference>
<dbReference type="GO" id="GO:0008610">
    <property type="term" value="P:lipid biosynthetic process"/>
    <property type="evidence" value="ECO:0007669"/>
    <property type="project" value="UniProtKB-ARBA"/>
</dbReference>
<reference evidence="6" key="2">
    <citation type="submission" date="2020-09" db="EMBL/GenBank/DDBJ databases">
        <authorList>
            <person name="Sun Q."/>
            <person name="Ohkuma M."/>
        </authorList>
    </citation>
    <scope>NUCLEOTIDE SEQUENCE</scope>
    <source>
        <strain evidence="6">JCM 4633</strain>
    </source>
</reference>
<dbReference type="InterPro" id="IPR009081">
    <property type="entry name" value="PP-bd_ACP"/>
</dbReference>
<dbReference type="PROSITE" id="PS50075">
    <property type="entry name" value="CARRIER"/>
    <property type="match status" value="2"/>
</dbReference>
<name>A0A918TLJ5_STRCJ</name>